<dbReference type="PANTHER" id="PTHR45712">
    <property type="entry name" value="AGAP008170-PA"/>
    <property type="match status" value="1"/>
</dbReference>
<keyword evidence="18" id="KW-1185">Reference proteome</keyword>
<evidence type="ECO:0000256" key="14">
    <source>
        <dbReference type="ARBA" id="ARBA00032216"/>
    </source>
</evidence>
<evidence type="ECO:0000256" key="13">
    <source>
        <dbReference type="ARBA" id="ARBA00025136"/>
    </source>
</evidence>
<dbReference type="GO" id="GO:0005615">
    <property type="term" value="C:extracellular space"/>
    <property type="evidence" value="ECO:0007669"/>
    <property type="project" value="TreeGrafter"/>
</dbReference>
<sequence length="380" mass="42562">QSLWHPAHSSPSEPRTATGIKKGLPCRTATTMRLALLLLVAALFQLALCQRQDPFFWLSALRSRGYTYGSLQADTTGGDCPIECDCPPSFPIAMYCDSRNMQEVPYIPSRMKYLYLQHNEITGIPDGAFDNATGLVWLMMHQNKLSSDKIGKKVFAKLKSLDRLYLHHNELTRVPANLPKSLRDLRLNHNKISKVQSNSFEGMTELTILLLNDNAIPEMGGALKGLDSLTLLDISNNKLKKVPANLPEMLHQLYLESNSIDSLPAGFLNKFVKLQYVRIAHNQLTDRGIPPNTFNVSGLVELDLSYNKLERIPPVSTSLENLYLQANQIKEFSLGSLCSVVDVMNFSHLRVLRLDGNEITRDDLPNEATLCLRLASTIEL</sequence>
<evidence type="ECO:0000313" key="18">
    <source>
        <dbReference type="Proteomes" id="UP000824540"/>
    </source>
</evidence>
<keyword evidence="11" id="KW-1015">Disulfide bond</keyword>
<comment type="function">
    <text evidence="13">Affects the rate of fibrils formation. May have a primary role in collagen fibrillogenesis.</text>
</comment>
<evidence type="ECO:0000256" key="7">
    <source>
        <dbReference type="ARBA" id="ARBA00022614"/>
    </source>
</evidence>
<evidence type="ECO:0000313" key="17">
    <source>
        <dbReference type="EMBL" id="KAG9352890.1"/>
    </source>
</evidence>
<dbReference type="EMBL" id="JAFBMS010000004">
    <property type="protein sequence ID" value="KAG9352890.1"/>
    <property type="molecule type" value="Genomic_DNA"/>
</dbReference>
<dbReference type="SMART" id="SM00013">
    <property type="entry name" value="LRRNT"/>
    <property type="match status" value="1"/>
</dbReference>
<keyword evidence="7" id="KW-0433">Leucine-rich repeat</keyword>
<reference evidence="17" key="1">
    <citation type="thesis" date="2021" institute="BYU ScholarsArchive" country="Provo, UT, USA">
        <title>Applications of and Algorithms for Genome Assembly and Genomic Analyses with an Emphasis on Marine Teleosts.</title>
        <authorList>
            <person name="Pickett B.D."/>
        </authorList>
    </citation>
    <scope>NUCLEOTIDE SEQUENCE</scope>
    <source>
        <strain evidence="17">HI-2016</strain>
    </source>
</reference>
<keyword evidence="10" id="KW-0654">Proteoglycan</keyword>
<protein>
    <recommendedName>
        <fullName evidence="4">Fibromodulin</fullName>
    </recommendedName>
    <alternativeName>
        <fullName evidence="14">Keratan sulfate proteoglycan fibromodulin</fullName>
    </alternativeName>
</protein>
<keyword evidence="12" id="KW-0325">Glycoprotein</keyword>
<dbReference type="PRINTS" id="PR00019">
    <property type="entry name" value="LEURICHRPT"/>
</dbReference>
<evidence type="ECO:0000256" key="3">
    <source>
        <dbReference type="ARBA" id="ARBA00011226"/>
    </source>
</evidence>
<comment type="subcellular location">
    <subcellularLocation>
        <location evidence="1">Secreted</location>
        <location evidence="1">Extracellular space</location>
        <location evidence="1">Extracellular matrix</location>
    </subcellularLocation>
</comment>
<keyword evidence="6" id="KW-0272">Extracellular matrix</keyword>
<evidence type="ECO:0000256" key="1">
    <source>
        <dbReference type="ARBA" id="ARBA00004498"/>
    </source>
</evidence>
<evidence type="ECO:0000259" key="16">
    <source>
        <dbReference type="SMART" id="SM00013"/>
    </source>
</evidence>
<dbReference type="InterPro" id="IPR032675">
    <property type="entry name" value="LRR_dom_sf"/>
</dbReference>
<evidence type="ECO:0000256" key="5">
    <source>
        <dbReference type="ARBA" id="ARBA00022525"/>
    </source>
</evidence>
<dbReference type="Pfam" id="PF00560">
    <property type="entry name" value="LRR_1"/>
    <property type="match status" value="1"/>
</dbReference>
<gene>
    <name evidence="17" type="ORF">JZ751_017466</name>
</gene>
<dbReference type="PROSITE" id="PS51450">
    <property type="entry name" value="LRR"/>
    <property type="match status" value="3"/>
</dbReference>
<dbReference type="InterPro" id="IPR001611">
    <property type="entry name" value="Leu-rich_rpt"/>
</dbReference>
<comment type="subunit">
    <text evidence="3">Binds to type I and type II collagen.</text>
</comment>
<evidence type="ECO:0000256" key="11">
    <source>
        <dbReference type="ARBA" id="ARBA00023157"/>
    </source>
</evidence>
<proteinExistence type="inferred from homology"/>
<evidence type="ECO:0000256" key="2">
    <source>
        <dbReference type="ARBA" id="ARBA00005818"/>
    </source>
</evidence>
<evidence type="ECO:0000256" key="15">
    <source>
        <dbReference type="SAM" id="MobiDB-lite"/>
    </source>
</evidence>
<feature type="region of interest" description="Disordered" evidence="15">
    <location>
        <begin position="1"/>
        <end position="20"/>
    </location>
</feature>
<dbReference type="FunFam" id="3.80.10.10:FF:000073">
    <property type="entry name" value="Lumican"/>
    <property type="match status" value="1"/>
</dbReference>
<dbReference type="InterPro" id="IPR050333">
    <property type="entry name" value="SLRP"/>
</dbReference>
<dbReference type="SUPFAM" id="SSF52058">
    <property type="entry name" value="L domain-like"/>
    <property type="match status" value="1"/>
</dbReference>
<keyword evidence="5" id="KW-0964">Secreted</keyword>
<dbReference type="Pfam" id="PF13855">
    <property type="entry name" value="LRR_8"/>
    <property type="match status" value="2"/>
</dbReference>
<dbReference type="Gene3D" id="3.80.10.10">
    <property type="entry name" value="Ribonuclease Inhibitor"/>
    <property type="match status" value="3"/>
</dbReference>
<evidence type="ECO:0000256" key="8">
    <source>
        <dbReference type="ARBA" id="ARBA00022729"/>
    </source>
</evidence>
<evidence type="ECO:0000256" key="4">
    <source>
        <dbReference type="ARBA" id="ARBA00018230"/>
    </source>
</evidence>
<accession>A0A8T2PKX8</accession>
<feature type="domain" description="LRRNT" evidence="16">
    <location>
        <begin position="79"/>
        <end position="113"/>
    </location>
</feature>
<evidence type="ECO:0000256" key="12">
    <source>
        <dbReference type="ARBA" id="ARBA00023180"/>
    </source>
</evidence>
<evidence type="ECO:0000256" key="10">
    <source>
        <dbReference type="ARBA" id="ARBA00022974"/>
    </source>
</evidence>
<feature type="non-terminal residue" evidence="17">
    <location>
        <position position="380"/>
    </location>
</feature>
<dbReference type="InterPro" id="IPR003591">
    <property type="entry name" value="Leu-rich_rpt_typical-subtyp"/>
</dbReference>
<keyword evidence="8" id="KW-0732">Signal</keyword>
<dbReference type="InterPro" id="IPR000372">
    <property type="entry name" value="LRRNT"/>
</dbReference>
<dbReference type="SMART" id="SM00369">
    <property type="entry name" value="LRR_TYP"/>
    <property type="match status" value="8"/>
</dbReference>
<organism evidence="17 18">
    <name type="scientific">Albula glossodonta</name>
    <name type="common">roundjaw bonefish</name>
    <dbReference type="NCBI Taxonomy" id="121402"/>
    <lineage>
        <taxon>Eukaryota</taxon>
        <taxon>Metazoa</taxon>
        <taxon>Chordata</taxon>
        <taxon>Craniata</taxon>
        <taxon>Vertebrata</taxon>
        <taxon>Euteleostomi</taxon>
        <taxon>Actinopterygii</taxon>
        <taxon>Neopterygii</taxon>
        <taxon>Teleostei</taxon>
        <taxon>Albuliformes</taxon>
        <taxon>Albulidae</taxon>
        <taxon>Albula</taxon>
    </lineage>
</organism>
<dbReference type="Proteomes" id="UP000824540">
    <property type="component" value="Unassembled WGS sequence"/>
</dbReference>
<dbReference type="SMART" id="SM00365">
    <property type="entry name" value="LRR_SD22"/>
    <property type="match status" value="4"/>
</dbReference>
<comment type="similarity">
    <text evidence="2">Belongs to the small leucine-rich proteoglycan (SLRP) family. SLRP class II subfamily.</text>
</comment>
<keyword evidence="9" id="KW-0677">Repeat</keyword>
<evidence type="ECO:0000256" key="6">
    <source>
        <dbReference type="ARBA" id="ARBA00022530"/>
    </source>
</evidence>
<comment type="caution">
    <text evidence="17">The sequence shown here is derived from an EMBL/GenBank/DDBJ whole genome shotgun (WGS) entry which is preliminary data.</text>
</comment>
<name>A0A8T2PKX8_9TELE</name>
<dbReference type="SMART" id="SM00364">
    <property type="entry name" value="LRR_BAC"/>
    <property type="match status" value="5"/>
</dbReference>
<dbReference type="AlphaFoldDB" id="A0A8T2PKX8"/>
<feature type="compositionally biased region" description="Polar residues" evidence="15">
    <location>
        <begin position="1"/>
        <end position="15"/>
    </location>
</feature>
<dbReference type="PANTHER" id="PTHR45712:SF4">
    <property type="entry name" value="FIBROMODULIN"/>
    <property type="match status" value="1"/>
</dbReference>
<dbReference type="OrthoDB" id="1668230at2759"/>
<evidence type="ECO:0000256" key="9">
    <source>
        <dbReference type="ARBA" id="ARBA00022737"/>
    </source>
</evidence>